<protein>
    <submittedName>
        <fullName evidence="3">Uncharacterized protein</fullName>
    </submittedName>
</protein>
<reference evidence="3" key="1">
    <citation type="submission" date="2016-10" db="EMBL/GenBank/DDBJ databases">
        <authorList>
            <person name="Varghese N."/>
            <person name="Submissions S."/>
        </authorList>
    </citation>
    <scope>NUCLEOTIDE SEQUENCE</scope>
    <source>
        <strain evidence="3">DSM 15758</strain>
    </source>
</reference>
<dbReference type="Proteomes" id="UP000189310">
    <property type="component" value="Unassembled WGS sequence"/>
</dbReference>
<evidence type="ECO:0000313" key="2">
    <source>
        <dbReference type="EMBL" id="ONN69807.1"/>
    </source>
</evidence>
<evidence type="ECO:0000313" key="5">
    <source>
        <dbReference type="Proteomes" id="UP000189310"/>
    </source>
</evidence>
<feature type="region of interest" description="Disordered" evidence="1">
    <location>
        <begin position="58"/>
        <end position="125"/>
    </location>
</feature>
<gene>
    <name evidence="2" type="ORF">BVL52_16150</name>
    <name evidence="3" type="ORF">SAMN05216279_10888</name>
</gene>
<evidence type="ECO:0000313" key="3">
    <source>
        <dbReference type="EMBL" id="SCZ41888.1"/>
    </source>
</evidence>
<evidence type="ECO:0000313" key="4">
    <source>
        <dbReference type="Proteomes" id="UP000183046"/>
    </source>
</evidence>
<dbReference type="OrthoDB" id="7031462at2"/>
<dbReference type="EMBL" id="MTLN01000008">
    <property type="protein sequence ID" value="ONN69807.1"/>
    <property type="molecule type" value="Genomic_DNA"/>
</dbReference>
<evidence type="ECO:0000256" key="1">
    <source>
        <dbReference type="SAM" id="MobiDB-lite"/>
    </source>
</evidence>
<sequence length="162" mass="17169">MRADGSETSTNYLLLGYVDAELLALYQAGIVPTLELTRTQAALTAKGQGEGTAVALYVQQDAAPEPGYKPGPSESARPNEAGEPQPNPSLETLAHHFAEDRAEVRELPSLGGAEPQLDLPDDGEDYSAQERLEAIHLALAALEAEEEISVPLLKQVPAKSAP</sequence>
<organism evidence="3 4">
    <name type="scientific">Pseudomonas oryzihabitans</name>
    <dbReference type="NCBI Taxonomy" id="47885"/>
    <lineage>
        <taxon>Bacteria</taxon>
        <taxon>Pseudomonadati</taxon>
        <taxon>Pseudomonadota</taxon>
        <taxon>Gammaproteobacteria</taxon>
        <taxon>Pseudomonadales</taxon>
        <taxon>Pseudomonadaceae</taxon>
        <taxon>Pseudomonas</taxon>
    </lineage>
</organism>
<keyword evidence="5" id="KW-1185">Reference proteome</keyword>
<feature type="compositionally biased region" description="Basic and acidic residues" evidence="1">
    <location>
        <begin position="93"/>
        <end position="106"/>
    </location>
</feature>
<reference evidence="4" key="2">
    <citation type="submission" date="2016-10" db="EMBL/GenBank/DDBJ databases">
        <authorList>
            <person name="de Groot N.N."/>
        </authorList>
    </citation>
    <scope>NUCLEOTIDE SEQUENCE [LARGE SCALE GENOMIC DNA]</scope>
    <source>
        <strain evidence="4">DSM 15758</strain>
    </source>
</reference>
<dbReference type="RefSeq" id="WP_074584283.1">
    <property type="nucleotide sequence ID" value="NZ_FMWB01000008.1"/>
</dbReference>
<dbReference type="AlphaFoldDB" id="A0A1G5NY78"/>
<comment type="caution">
    <text evidence="3">The sequence shown here is derived from an EMBL/GenBank/DDBJ whole genome shotgun (WGS) entry which is preliminary data.</text>
</comment>
<proteinExistence type="predicted"/>
<dbReference type="Proteomes" id="UP000183046">
    <property type="component" value="Unassembled WGS sequence"/>
</dbReference>
<dbReference type="EMBL" id="FMWB01000008">
    <property type="protein sequence ID" value="SCZ41888.1"/>
    <property type="molecule type" value="Genomic_DNA"/>
</dbReference>
<reference evidence="2 5" key="3">
    <citation type="submission" date="2017-01" db="EMBL/GenBank/DDBJ databases">
        <title>Pseudomonas psychrotolerans genome sequencing and assembly.</title>
        <authorList>
            <person name="Vyas B."/>
            <person name="Mayilraj S."/>
        </authorList>
    </citation>
    <scope>NUCLEOTIDE SEQUENCE [LARGE SCALE GENOMIC DNA]</scope>
    <source>
        <strain evidence="2 5">SDS18</strain>
    </source>
</reference>
<name>A0A1G5NY78_9PSED</name>
<accession>A0A1G5NY78</accession>